<dbReference type="Gene3D" id="1.10.10.10">
    <property type="entry name" value="Winged helix-like DNA-binding domain superfamily/Winged helix DNA-binding domain"/>
    <property type="match status" value="1"/>
</dbReference>
<gene>
    <name evidence="3" type="ORF">KOR34_37000</name>
</gene>
<keyword evidence="4" id="KW-1185">Reference proteome</keyword>
<dbReference type="InterPro" id="IPR000792">
    <property type="entry name" value="Tscrpt_reg_LuxR_C"/>
</dbReference>
<dbReference type="PROSITE" id="PS50043">
    <property type="entry name" value="HTH_LUXR_2"/>
    <property type="match status" value="1"/>
</dbReference>
<dbReference type="SMART" id="SM00421">
    <property type="entry name" value="HTH_LUXR"/>
    <property type="match status" value="1"/>
</dbReference>
<protein>
    <submittedName>
        <fullName evidence="3">Response regulator FixJ</fullName>
    </submittedName>
</protein>
<sequence>MPEFSKREIALLDILVGGASSRVAAAKMGLALRTIELHRRKVMDKLGAATPVQLGFKYAAWKRRNQPGPRVIPGDGAGDGGAPKRL</sequence>
<dbReference type="Proteomes" id="UP000316714">
    <property type="component" value="Unassembled WGS sequence"/>
</dbReference>
<dbReference type="InterPro" id="IPR016032">
    <property type="entry name" value="Sig_transdc_resp-reg_C-effctor"/>
</dbReference>
<feature type="region of interest" description="Disordered" evidence="1">
    <location>
        <begin position="65"/>
        <end position="86"/>
    </location>
</feature>
<evidence type="ECO:0000259" key="2">
    <source>
        <dbReference type="PROSITE" id="PS50043"/>
    </source>
</evidence>
<proteinExistence type="predicted"/>
<evidence type="ECO:0000256" key="1">
    <source>
        <dbReference type="SAM" id="MobiDB-lite"/>
    </source>
</evidence>
<feature type="domain" description="HTH luxR-type" evidence="2">
    <location>
        <begin position="1"/>
        <end position="63"/>
    </location>
</feature>
<dbReference type="Pfam" id="PF00196">
    <property type="entry name" value="GerE"/>
    <property type="match status" value="1"/>
</dbReference>
<accession>A0A5C5V5N2</accession>
<dbReference type="EMBL" id="SIHJ01000002">
    <property type="protein sequence ID" value="TWT33864.1"/>
    <property type="molecule type" value="Genomic_DNA"/>
</dbReference>
<dbReference type="GO" id="GO:0003677">
    <property type="term" value="F:DNA binding"/>
    <property type="evidence" value="ECO:0007669"/>
    <property type="project" value="InterPro"/>
</dbReference>
<dbReference type="AlphaFoldDB" id="A0A5C5V5N2"/>
<reference evidence="3 4" key="1">
    <citation type="submission" date="2019-02" db="EMBL/GenBank/DDBJ databases">
        <title>Deep-cultivation of Planctomycetes and their phenomic and genomic characterization uncovers novel biology.</title>
        <authorList>
            <person name="Wiegand S."/>
            <person name="Jogler M."/>
            <person name="Boedeker C."/>
            <person name="Pinto D."/>
            <person name="Vollmers J."/>
            <person name="Rivas-Marin E."/>
            <person name="Kohn T."/>
            <person name="Peeters S.H."/>
            <person name="Heuer A."/>
            <person name="Rast P."/>
            <person name="Oberbeckmann S."/>
            <person name="Bunk B."/>
            <person name="Jeske O."/>
            <person name="Meyerdierks A."/>
            <person name="Storesund J.E."/>
            <person name="Kallscheuer N."/>
            <person name="Luecker S."/>
            <person name="Lage O.M."/>
            <person name="Pohl T."/>
            <person name="Merkel B.J."/>
            <person name="Hornburger P."/>
            <person name="Mueller R.-W."/>
            <person name="Bruemmer F."/>
            <person name="Labrenz M."/>
            <person name="Spormann A.M."/>
            <person name="Op Den Camp H."/>
            <person name="Overmann J."/>
            <person name="Amann R."/>
            <person name="Jetten M.S.M."/>
            <person name="Mascher T."/>
            <person name="Medema M.H."/>
            <person name="Devos D.P."/>
            <person name="Kaster A.-K."/>
            <person name="Ovreas L."/>
            <person name="Rohde M."/>
            <person name="Galperin M.Y."/>
            <person name="Jogler C."/>
        </authorList>
    </citation>
    <scope>NUCLEOTIDE SEQUENCE [LARGE SCALE GENOMIC DNA]</scope>
    <source>
        <strain evidence="3 4">KOR34</strain>
    </source>
</reference>
<dbReference type="GO" id="GO:0006355">
    <property type="term" value="P:regulation of DNA-templated transcription"/>
    <property type="evidence" value="ECO:0007669"/>
    <property type="project" value="InterPro"/>
</dbReference>
<organism evidence="3 4">
    <name type="scientific">Posidoniimonas corsicana</name>
    <dbReference type="NCBI Taxonomy" id="1938618"/>
    <lineage>
        <taxon>Bacteria</taxon>
        <taxon>Pseudomonadati</taxon>
        <taxon>Planctomycetota</taxon>
        <taxon>Planctomycetia</taxon>
        <taxon>Pirellulales</taxon>
        <taxon>Lacipirellulaceae</taxon>
        <taxon>Posidoniimonas</taxon>
    </lineage>
</organism>
<dbReference type="SUPFAM" id="SSF46894">
    <property type="entry name" value="C-terminal effector domain of the bipartite response regulators"/>
    <property type="match status" value="1"/>
</dbReference>
<evidence type="ECO:0000313" key="3">
    <source>
        <dbReference type="EMBL" id="TWT33864.1"/>
    </source>
</evidence>
<feature type="compositionally biased region" description="Gly residues" evidence="1">
    <location>
        <begin position="75"/>
        <end position="86"/>
    </location>
</feature>
<comment type="caution">
    <text evidence="3">The sequence shown here is derived from an EMBL/GenBank/DDBJ whole genome shotgun (WGS) entry which is preliminary data.</text>
</comment>
<evidence type="ECO:0000313" key="4">
    <source>
        <dbReference type="Proteomes" id="UP000316714"/>
    </source>
</evidence>
<name>A0A5C5V5N2_9BACT</name>
<dbReference type="InterPro" id="IPR036388">
    <property type="entry name" value="WH-like_DNA-bd_sf"/>
</dbReference>
<dbReference type="PRINTS" id="PR00038">
    <property type="entry name" value="HTHLUXR"/>
</dbReference>